<protein>
    <submittedName>
        <fullName evidence="1">Uncharacterized protein</fullName>
    </submittedName>
</protein>
<comment type="caution">
    <text evidence="1">The sequence shown here is derived from an EMBL/GenBank/DDBJ whole genome shotgun (WGS) entry which is preliminary data.</text>
</comment>
<sequence length="229" mass="26042">MIFNLFHLQIFKPMATLPNSNVILPKGKIGNLVFYTLNGKTVVRSRPAANHKNKHHPSPLQLMQREKLKTINAFLKPIKRALDFGYQEFLTQSKKGMHWAYSEINTKGYNPTREPKIDPAFLSISKGNLLGPRNPQISKNGNSMEITWLDNSTEGKAQATDETFILCYCPEQEKYIWSEQKFRRNSGQAIITLGPDQSVLSWHVYLAFSQLNIKTGKSLLSDSVYLGKV</sequence>
<dbReference type="InterPro" id="IPR046233">
    <property type="entry name" value="DUF6266"/>
</dbReference>
<name>A0A418PL67_9BACT</name>
<dbReference type="EMBL" id="QXML01000033">
    <property type="protein sequence ID" value="RIW11718.1"/>
    <property type="molecule type" value="Genomic_DNA"/>
</dbReference>
<organism evidence="1 2">
    <name type="scientific">Algoriphagus lacus</name>
    <dbReference type="NCBI Taxonomy" id="2056311"/>
    <lineage>
        <taxon>Bacteria</taxon>
        <taxon>Pseudomonadati</taxon>
        <taxon>Bacteroidota</taxon>
        <taxon>Cytophagia</taxon>
        <taxon>Cytophagales</taxon>
        <taxon>Cyclobacteriaceae</taxon>
        <taxon>Algoriphagus</taxon>
    </lineage>
</organism>
<evidence type="ECO:0000313" key="2">
    <source>
        <dbReference type="Proteomes" id="UP000283522"/>
    </source>
</evidence>
<evidence type="ECO:0000313" key="1">
    <source>
        <dbReference type="EMBL" id="RIW11718.1"/>
    </source>
</evidence>
<gene>
    <name evidence="1" type="ORF">D0X99_20265</name>
</gene>
<accession>A0A418PL67</accession>
<proteinExistence type="predicted"/>
<keyword evidence="2" id="KW-1185">Reference proteome</keyword>
<dbReference type="Proteomes" id="UP000283522">
    <property type="component" value="Unassembled WGS sequence"/>
</dbReference>
<dbReference type="AlphaFoldDB" id="A0A418PL67"/>
<dbReference type="Pfam" id="PF19781">
    <property type="entry name" value="DUF6266"/>
    <property type="match status" value="1"/>
</dbReference>
<reference evidence="1 2" key="1">
    <citation type="submission" date="2018-09" db="EMBL/GenBank/DDBJ databases">
        <authorList>
            <person name="Wang X."/>
            <person name="Du Z."/>
        </authorList>
    </citation>
    <scope>NUCLEOTIDE SEQUENCE [LARGE SCALE GENOMIC DNA]</scope>
    <source>
        <strain evidence="1 2">N3</strain>
    </source>
</reference>